<feature type="domain" description="Haem-binding uptake Tiki superfamily ChaN" evidence="1">
    <location>
        <begin position="38"/>
        <end position="254"/>
    </location>
</feature>
<dbReference type="Gene3D" id="3.40.50.11550">
    <property type="match status" value="1"/>
</dbReference>
<evidence type="ECO:0000313" key="2">
    <source>
        <dbReference type="EMBL" id="GAA4447991.1"/>
    </source>
</evidence>
<dbReference type="CDD" id="cd14727">
    <property type="entry name" value="ChanN-like"/>
    <property type="match status" value="1"/>
</dbReference>
<accession>A0ABP8MFN7</accession>
<dbReference type="EMBL" id="BAABHD010000005">
    <property type="protein sequence ID" value="GAA4447991.1"/>
    <property type="molecule type" value="Genomic_DNA"/>
</dbReference>
<gene>
    <name evidence="2" type="ORF">GCM10023189_05170</name>
</gene>
<protein>
    <submittedName>
        <fullName evidence="2">ChaN family lipoprotein</fullName>
    </submittedName>
</protein>
<evidence type="ECO:0000259" key="1">
    <source>
        <dbReference type="Pfam" id="PF04187"/>
    </source>
</evidence>
<reference evidence="3" key="1">
    <citation type="journal article" date="2019" name="Int. J. Syst. Evol. Microbiol.">
        <title>The Global Catalogue of Microorganisms (GCM) 10K type strain sequencing project: providing services to taxonomists for standard genome sequencing and annotation.</title>
        <authorList>
            <consortium name="The Broad Institute Genomics Platform"/>
            <consortium name="The Broad Institute Genome Sequencing Center for Infectious Disease"/>
            <person name="Wu L."/>
            <person name="Ma J."/>
        </authorList>
    </citation>
    <scope>NUCLEOTIDE SEQUENCE [LARGE SCALE GENOMIC DNA]</scope>
    <source>
        <strain evidence="3">JCM 17927</strain>
    </source>
</reference>
<dbReference type="Proteomes" id="UP001501175">
    <property type="component" value="Unassembled WGS sequence"/>
</dbReference>
<keyword evidence="3" id="KW-1185">Reference proteome</keyword>
<keyword evidence="2" id="KW-0449">Lipoprotein</keyword>
<sequence>MRYFLLFLIALTTAAFMSDKPAYRLFDQKLKPSRYDKLLKEAAEADVILFGELHNNPICHWLELQLAKDLYTKKGKQLVLGAEMFEADNQQPLNDYLQGKIGDKELTKQARLWNNYDTDYRPIVDFARKNQVPVIASNVPRRYASMVARQGLASLDALPADEKRQIAPLPIEVDLTLPGYKAMLGMMDSAHSSGSGSANDAAKREQAANFPRAQAIKDATMAHFILQNLSPGQTLLHFNGSYHSNNFEGIGWYLRKQRPDLRILTISSVELEDPDNPEKSSRDLANFVITIPADMTKTY</sequence>
<organism evidence="2 3">
    <name type="scientific">Nibrella saemangeumensis</name>
    <dbReference type="NCBI Taxonomy" id="1084526"/>
    <lineage>
        <taxon>Bacteria</taxon>
        <taxon>Pseudomonadati</taxon>
        <taxon>Bacteroidota</taxon>
        <taxon>Cytophagia</taxon>
        <taxon>Cytophagales</taxon>
        <taxon>Spirosomataceae</taxon>
        <taxon>Nibrella</taxon>
    </lineage>
</organism>
<dbReference type="Pfam" id="PF04187">
    <property type="entry name" value="Cofac_haem_bdg"/>
    <property type="match status" value="1"/>
</dbReference>
<dbReference type="SUPFAM" id="SSF159501">
    <property type="entry name" value="EreA/ChaN-like"/>
    <property type="match status" value="1"/>
</dbReference>
<dbReference type="InterPro" id="IPR007314">
    <property type="entry name" value="Cofac_haem-bd_dom"/>
</dbReference>
<comment type="caution">
    <text evidence="2">The sequence shown here is derived from an EMBL/GenBank/DDBJ whole genome shotgun (WGS) entry which is preliminary data.</text>
</comment>
<evidence type="ECO:0000313" key="3">
    <source>
        <dbReference type="Proteomes" id="UP001501175"/>
    </source>
</evidence>
<name>A0ABP8MFN7_9BACT</name>
<proteinExistence type="predicted"/>